<dbReference type="PANTHER" id="PTHR42953:SF1">
    <property type="entry name" value="METAL-BINDING PROTEIN HI_0362-RELATED"/>
    <property type="match status" value="1"/>
</dbReference>
<keyword evidence="6" id="KW-0175">Coiled coil</keyword>
<dbReference type="PRINTS" id="PR00691">
    <property type="entry name" value="ADHESINB"/>
</dbReference>
<comment type="subcellular location">
    <subcellularLocation>
        <location evidence="1">Cell envelope</location>
    </subcellularLocation>
</comment>
<evidence type="ECO:0000256" key="6">
    <source>
        <dbReference type="SAM" id="Coils"/>
    </source>
</evidence>
<dbReference type="InterPro" id="IPR006129">
    <property type="entry name" value="AdhesinB"/>
</dbReference>
<keyword evidence="9" id="KW-1185">Reference proteome</keyword>
<gene>
    <name evidence="8" type="ORF">BHY08_08185</name>
</gene>
<dbReference type="InterPro" id="IPR006128">
    <property type="entry name" value="Lipoprotein_PsaA-like"/>
</dbReference>
<dbReference type="InterPro" id="IPR050492">
    <property type="entry name" value="Bact_metal-bind_prot9"/>
</dbReference>
<dbReference type="PROSITE" id="PS51257">
    <property type="entry name" value="PROKAR_LIPOPROTEIN"/>
    <property type="match status" value="1"/>
</dbReference>
<dbReference type="Pfam" id="PF01297">
    <property type="entry name" value="ZnuA"/>
    <property type="match status" value="1"/>
</dbReference>
<dbReference type="InterPro" id="IPR006127">
    <property type="entry name" value="ZnuA-like"/>
</dbReference>
<dbReference type="AlphaFoldDB" id="A0A1J0A781"/>
<keyword evidence="3" id="KW-0479">Metal-binding</keyword>
<dbReference type="STRING" id="519472.BHY08_08185"/>
<feature type="chain" id="PRO_5009608641" evidence="7">
    <location>
        <begin position="30"/>
        <end position="315"/>
    </location>
</feature>
<dbReference type="GO" id="GO:0046872">
    <property type="term" value="F:metal ion binding"/>
    <property type="evidence" value="ECO:0007669"/>
    <property type="project" value="UniProtKB-KW"/>
</dbReference>
<dbReference type="EMBL" id="CP017267">
    <property type="protein sequence ID" value="APB31797.1"/>
    <property type="molecule type" value="Genomic_DNA"/>
</dbReference>
<comment type="similarity">
    <text evidence="5">Belongs to the bacterial solute-binding protein 9 family.</text>
</comment>
<evidence type="ECO:0000313" key="9">
    <source>
        <dbReference type="Proteomes" id="UP000191200"/>
    </source>
</evidence>
<dbReference type="KEGG" id="vte:BHY08_08185"/>
<reference evidence="8 9" key="1">
    <citation type="submission" date="2016-09" db="EMBL/GenBank/DDBJ databases">
        <title>Vagococcus teuberi sp. nov., isolated from the Malian artisanal sour milk fene.</title>
        <authorList>
            <person name="Wullschleger S."/>
            <person name="Seifert C."/>
            <person name="Baumgartner S."/>
            <person name="Lacroix C."/>
            <person name="Bonfoh B."/>
            <person name="Stevens M.J."/>
            <person name="Meile L."/>
        </authorList>
    </citation>
    <scope>NUCLEOTIDE SEQUENCE [LARGE SCALE GENOMIC DNA]</scope>
    <source>
        <strain evidence="8 9">DSM 21459</strain>
    </source>
</reference>
<evidence type="ECO:0000256" key="3">
    <source>
        <dbReference type="ARBA" id="ARBA00022723"/>
    </source>
</evidence>
<evidence type="ECO:0000256" key="5">
    <source>
        <dbReference type="RuleBase" id="RU003512"/>
    </source>
</evidence>
<accession>A0A1J0A781</accession>
<evidence type="ECO:0000256" key="4">
    <source>
        <dbReference type="ARBA" id="ARBA00022729"/>
    </source>
</evidence>
<dbReference type="Proteomes" id="UP000191200">
    <property type="component" value="Chromosome"/>
</dbReference>
<feature type="coiled-coil region" evidence="6">
    <location>
        <begin position="165"/>
        <end position="192"/>
    </location>
</feature>
<evidence type="ECO:0000256" key="7">
    <source>
        <dbReference type="SAM" id="SignalP"/>
    </source>
</evidence>
<name>A0A1J0A781_9ENTE</name>
<dbReference type="GO" id="GO:0030313">
    <property type="term" value="C:cell envelope"/>
    <property type="evidence" value="ECO:0007669"/>
    <property type="project" value="UniProtKB-SubCell"/>
</dbReference>
<dbReference type="PANTHER" id="PTHR42953">
    <property type="entry name" value="HIGH-AFFINITY ZINC UPTAKE SYSTEM PROTEIN ZNUA-RELATED"/>
    <property type="match status" value="1"/>
</dbReference>
<dbReference type="SUPFAM" id="SSF53807">
    <property type="entry name" value="Helical backbone' metal receptor"/>
    <property type="match status" value="1"/>
</dbReference>
<evidence type="ECO:0000313" key="8">
    <source>
        <dbReference type="EMBL" id="APB31797.1"/>
    </source>
</evidence>
<dbReference type="GO" id="GO:0030001">
    <property type="term" value="P:metal ion transport"/>
    <property type="evidence" value="ECO:0007669"/>
    <property type="project" value="InterPro"/>
</dbReference>
<dbReference type="CDD" id="cd01137">
    <property type="entry name" value="PsaA"/>
    <property type="match status" value="1"/>
</dbReference>
<dbReference type="PRINTS" id="PR00690">
    <property type="entry name" value="ADHESNFAMILY"/>
</dbReference>
<evidence type="ECO:0000256" key="2">
    <source>
        <dbReference type="ARBA" id="ARBA00022448"/>
    </source>
</evidence>
<proteinExistence type="inferred from homology"/>
<protein>
    <submittedName>
        <fullName evidence="8">Manganese ABC transporter substrate-binding protein</fullName>
    </submittedName>
</protein>
<organism evidence="8 9">
    <name type="scientific">Vagococcus teuberi</name>
    <dbReference type="NCBI Taxonomy" id="519472"/>
    <lineage>
        <taxon>Bacteria</taxon>
        <taxon>Bacillati</taxon>
        <taxon>Bacillota</taxon>
        <taxon>Bacilli</taxon>
        <taxon>Lactobacillales</taxon>
        <taxon>Enterococcaceae</taxon>
        <taxon>Vagococcus</taxon>
    </lineage>
</organism>
<sequence length="315" mass="35404">MKKSSLILSSILAGLMVLFLAGCSTGSSSTEKNVDNDKLKVVATNSIIADMVENVGGEHVEVHSIVSRGTDPHEYEPLPEDISKSTDADVIFYNGLNLETGGNGWFLKLMQTSKKKENEDYFVVSKNVEPMYLTSEGQESEQDPHAWLSLKNGIIYVNNIKDVLVEKDEKHKEDYEKNAKDYTEKLEALHNENTSRFAGIPKDKNLLVTSEGAFKYFSKAYGVNAAYIWEINTENQGTPDQMSRIIDKIKQTKVPNLFVEQSVDARSMETVSRETGIPIYDTIFTDSLAKKGETGDTYYEMLKWNLDTIHEGLMK</sequence>
<dbReference type="RefSeq" id="WP_071457400.1">
    <property type="nucleotide sequence ID" value="NZ_CP017267.1"/>
</dbReference>
<keyword evidence="4 7" id="KW-0732">Signal</keyword>
<keyword evidence="2 5" id="KW-0813">Transport</keyword>
<feature type="signal peptide" evidence="7">
    <location>
        <begin position="1"/>
        <end position="29"/>
    </location>
</feature>
<dbReference type="Gene3D" id="3.40.50.1980">
    <property type="entry name" value="Nitrogenase molybdenum iron protein domain"/>
    <property type="match status" value="2"/>
</dbReference>
<evidence type="ECO:0000256" key="1">
    <source>
        <dbReference type="ARBA" id="ARBA00004196"/>
    </source>
</evidence>
<dbReference type="GO" id="GO:0007155">
    <property type="term" value="P:cell adhesion"/>
    <property type="evidence" value="ECO:0007669"/>
    <property type="project" value="InterPro"/>
</dbReference>